<name>A8SDW2_9FIRM</name>
<organism evidence="1 2">
    <name type="scientific">Faecalibacterium prausnitzii M21/2</name>
    <dbReference type="NCBI Taxonomy" id="411485"/>
    <lineage>
        <taxon>Bacteria</taxon>
        <taxon>Bacillati</taxon>
        <taxon>Bacillota</taxon>
        <taxon>Clostridia</taxon>
        <taxon>Eubacteriales</taxon>
        <taxon>Oscillospiraceae</taxon>
        <taxon>Faecalibacterium</taxon>
    </lineage>
</organism>
<dbReference type="HOGENOM" id="CLU_798641_0_0_9"/>
<dbReference type="EMBL" id="ABED02000028">
    <property type="protein sequence ID" value="EDP21021.1"/>
    <property type="molecule type" value="Genomic_DNA"/>
</dbReference>
<reference evidence="1 2" key="1">
    <citation type="submission" date="2007-09" db="EMBL/GenBank/DDBJ databases">
        <title>Draft genome sequence of Faecalibacterium prausnitzii M21/2.</title>
        <authorList>
            <person name="Sudarsanam P."/>
            <person name="Ley R."/>
            <person name="Guruge J."/>
            <person name="Turnbaugh P.J."/>
            <person name="Mahowald M."/>
            <person name="Liep D."/>
            <person name="Gordon J."/>
        </authorList>
    </citation>
    <scope>NUCLEOTIDE SEQUENCE [LARGE SCALE GENOMIC DNA]</scope>
    <source>
        <strain evidence="1 2">M21/2</strain>
    </source>
</reference>
<dbReference type="AlphaFoldDB" id="A8SDW2"/>
<evidence type="ECO:0000313" key="1">
    <source>
        <dbReference type="EMBL" id="EDP21021.1"/>
    </source>
</evidence>
<gene>
    <name evidence="1" type="ORF">FAEPRAM212_02349</name>
</gene>
<protein>
    <submittedName>
        <fullName evidence="1">Uncharacterized protein</fullName>
    </submittedName>
</protein>
<proteinExistence type="predicted"/>
<comment type="caution">
    <text evidence="1">The sequence shown here is derived from an EMBL/GenBank/DDBJ whole genome shotgun (WGS) entry which is preliminary data.</text>
</comment>
<reference evidence="1 2" key="2">
    <citation type="submission" date="2007-09" db="EMBL/GenBank/DDBJ databases">
        <authorList>
            <person name="Fulton L."/>
            <person name="Clifton S."/>
            <person name="Fulton B."/>
            <person name="Xu J."/>
            <person name="Minx P."/>
            <person name="Pepin K.H."/>
            <person name="Johnson M."/>
            <person name="Thiruvilangam P."/>
            <person name="Bhonagiri V."/>
            <person name="Nash W.E."/>
            <person name="Mardis E.R."/>
            <person name="Wilson R.K."/>
        </authorList>
    </citation>
    <scope>NUCLEOTIDE SEQUENCE [LARGE SCALE GENOMIC DNA]</scope>
    <source>
        <strain evidence="1 2">M21/2</strain>
    </source>
</reference>
<sequence length="347" mass="39931">MLSKPFSLRYQFSSIELRQNQNKADELGLSRRKTKQTNVDYVLLLAENNTIDLAFMPKDKTVYSLHESVLLIILAALDKVYDADAIALGIPMYEVGTFITKVGEKLAQRELCSPDEATKHSAMKLVHNSKFALLKIVNGLDEEQVIESVFHIVQRCQHDYTRKRLYINVMLFDTLNQLFQDSPKRAELIKKIYDKLSELLYSDMHYWLQRAKCTYRYAKEQSALETAYTYAKKSYDDGGQDIHYKASLTLSIICCAISEHEKGQDKINECRLAIRYANEAVFSDFYQQNNTSLQLDLDAKQGKSHSGIQMVVNACNFIKQNSTDMEDVEISESVLDRLHKLFLEKNS</sequence>
<dbReference type="Proteomes" id="UP000005945">
    <property type="component" value="Unassembled WGS sequence"/>
</dbReference>
<evidence type="ECO:0000313" key="2">
    <source>
        <dbReference type="Proteomes" id="UP000005945"/>
    </source>
</evidence>
<accession>A8SDW2</accession>